<dbReference type="Pfam" id="PF13181">
    <property type="entry name" value="TPR_8"/>
    <property type="match status" value="2"/>
</dbReference>
<dbReference type="SMART" id="SM00028">
    <property type="entry name" value="TPR"/>
    <property type="match status" value="2"/>
</dbReference>
<dbReference type="EMBL" id="CAJNOK010047354">
    <property type="protein sequence ID" value="CAF1587425.1"/>
    <property type="molecule type" value="Genomic_DNA"/>
</dbReference>
<name>A0A8S2VAT8_9BILA</name>
<dbReference type="Proteomes" id="UP000677228">
    <property type="component" value="Unassembled WGS sequence"/>
</dbReference>
<organism evidence="3 4">
    <name type="scientific">Didymodactylos carnosus</name>
    <dbReference type="NCBI Taxonomy" id="1234261"/>
    <lineage>
        <taxon>Eukaryota</taxon>
        <taxon>Metazoa</taxon>
        <taxon>Spiralia</taxon>
        <taxon>Gnathifera</taxon>
        <taxon>Rotifera</taxon>
        <taxon>Eurotatoria</taxon>
        <taxon>Bdelloidea</taxon>
        <taxon>Philodinida</taxon>
        <taxon>Philodinidae</taxon>
        <taxon>Didymodactylos</taxon>
    </lineage>
</organism>
<sequence length="169" mass="20382">MNLWIAKQGSLELYEKQNLTENNSQLENIFNIIGKVYYDKQDFKMALFYYKKSLTIADDNNNPTLVSLLFNISQTHFQMNNIKYGTEYLRQCIEVQETLIDDENDPQLMPYKQSLSFSQLLLDAQKRKRKRRPKYKRLFHTRHYRRRKKTKTVLMISAEFFDLIAQFCE</sequence>
<dbReference type="InterPro" id="IPR019734">
    <property type="entry name" value="TPR_rpt"/>
</dbReference>
<dbReference type="Gene3D" id="1.25.40.10">
    <property type="entry name" value="Tetratricopeptide repeat domain"/>
    <property type="match status" value="1"/>
</dbReference>
<evidence type="ECO:0000313" key="2">
    <source>
        <dbReference type="EMBL" id="CAF1587425.1"/>
    </source>
</evidence>
<gene>
    <name evidence="2" type="ORF">OVA965_LOCUS41340</name>
    <name evidence="3" type="ORF">TMI583_LOCUS42956</name>
</gene>
<accession>A0A8S2VAT8</accession>
<dbReference type="Proteomes" id="UP000682733">
    <property type="component" value="Unassembled WGS sequence"/>
</dbReference>
<evidence type="ECO:0000256" key="1">
    <source>
        <dbReference type="PROSITE-ProRule" id="PRU00339"/>
    </source>
</evidence>
<dbReference type="PROSITE" id="PS50005">
    <property type="entry name" value="TPR"/>
    <property type="match status" value="1"/>
</dbReference>
<comment type="caution">
    <text evidence="3">The sequence shown here is derived from an EMBL/GenBank/DDBJ whole genome shotgun (WGS) entry which is preliminary data.</text>
</comment>
<dbReference type="EMBL" id="CAJOBA010070624">
    <property type="protein sequence ID" value="CAF4389493.1"/>
    <property type="molecule type" value="Genomic_DNA"/>
</dbReference>
<keyword evidence="1" id="KW-0802">TPR repeat</keyword>
<evidence type="ECO:0000313" key="4">
    <source>
        <dbReference type="Proteomes" id="UP000682733"/>
    </source>
</evidence>
<proteinExistence type="predicted"/>
<protein>
    <submittedName>
        <fullName evidence="3">Uncharacterized protein</fullName>
    </submittedName>
</protein>
<reference evidence="3" key="1">
    <citation type="submission" date="2021-02" db="EMBL/GenBank/DDBJ databases">
        <authorList>
            <person name="Nowell W R."/>
        </authorList>
    </citation>
    <scope>NUCLEOTIDE SEQUENCE</scope>
</reference>
<feature type="repeat" description="TPR" evidence="1">
    <location>
        <begin position="27"/>
        <end position="60"/>
    </location>
</feature>
<dbReference type="InterPro" id="IPR011990">
    <property type="entry name" value="TPR-like_helical_dom_sf"/>
</dbReference>
<dbReference type="AlphaFoldDB" id="A0A8S2VAT8"/>
<evidence type="ECO:0000313" key="3">
    <source>
        <dbReference type="EMBL" id="CAF4389493.1"/>
    </source>
</evidence>
<dbReference type="SUPFAM" id="SSF48452">
    <property type="entry name" value="TPR-like"/>
    <property type="match status" value="1"/>
</dbReference>